<dbReference type="PANTHER" id="PTHR43591">
    <property type="entry name" value="METHYLTRANSFERASE"/>
    <property type="match status" value="1"/>
</dbReference>
<dbReference type="InterPro" id="IPR000835">
    <property type="entry name" value="HTH_MarR-typ"/>
</dbReference>
<dbReference type="Pfam" id="PF08241">
    <property type="entry name" value="Methyltransf_11"/>
    <property type="match status" value="1"/>
</dbReference>
<dbReference type="PRINTS" id="PR00598">
    <property type="entry name" value="HTHMARR"/>
</dbReference>
<dbReference type="Proteomes" id="UP000515860">
    <property type="component" value="Chromosome"/>
</dbReference>
<dbReference type="GO" id="GO:0008757">
    <property type="term" value="F:S-adenosylmethionine-dependent methyltransferase activity"/>
    <property type="evidence" value="ECO:0007669"/>
    <property type="project" value="InterPro"/>
</dbReference>
<dbReference type="InterPro" id="IPR023187">
    <property type="entry name" value="Tscrpt_reg_MarR-type_CS"/>
</dbReference>
<dbReference type="SUPFAM" id="SSF46785">
    <property type="entry name" value="Winged helix' DNA-binding domain"/>
    <property type="match status" value="1"/>
</dbReference>
<dbReference type="AlphaFoldDB" id="A0A7G9GDS1"/>
<feature type="domain" description="HTH marR-type" evidence="4">
    <location>
        <begin position="245"/>
        <end position="376"/>
    </location>
</feature>
<dbReference type="InterPro" id="IPR036390">
    <property type="entry name" value="WH_DNA-bd_sf"/>
</dbReference>
<dbReference type="Pfam" id="PF12802">
    <property type="entry name" value="MarR_2"/>
    <property type="match status" value="1"/>
</dbReference>
<dbReference type="InterPro" id="IPR011991">
    <property type="entry name" value="ArsR-like_HTH"/>
</dbReference>
<keyword evidence="5" id="KW-0808">Transferase</keyword>
<dbReference type="GO" id="GO:0032259">
    <property type="term" value="P:methylation"/>
    <property type="evidence" value="ECO:0007669"/>
    <property type="project" value="UniProtKB-KW"/>
</dbReference>
<dbReference type="GO" id="GO:0003677">
    <property type="term" value="F:DNA binding"/>
    <property type="evidence" value="ECO:0007669"/>
    <property type="project" value="UniProtKB-KW"/>
</dbReference>
<dbReference type="RefSeq" id="WP_118648477.1">
    <property type="nucleotide sequence ID" value="NZ_CP060635.1"/>
</dbReference>
<dbReference type="InterPro" id="IPR029063">
    <property type="entry name" value="SAM-dependent_MTases_sf"/>
</dbReference>
<name>A0A7G9GDS1_9FIRM</name>
<evidence type="ECO:0000313" key="5">
    <source>
        <dbReference type="EMBL" id="QNM08953.1"/>
    </source>
</evidence>
<dbReference type="PROSITE" id="PS50995">
    <property type="entry name" value="HTH_MARR_2"/>
    <property type="match status" value="1"/>
</dbReference>
<dbReference type="PANTHER" id="PTHR43591:SF24">
    <property type="entry name" value="2-METHOXY-6-POLYPRENYL-1,4-BENZOQUINOL METHYLASE, MITOCHONDRIAL"/>
    <property type="match status" value="1"/>
</dbReference>
<keyword evidence="6" id="KW-1185">Reference proteome</keyword>
<accession>A0A7G9GDS1</accession>
<reference evidence="5 6" key="1">
    <citation type="submission" date="2020-08" db="EMBL/GenBank/DDBJ databases">
        <authorList>
            <person name="Liu C."/>
            <person name="Sun Q."/>
        </authorList>
    </citation>
    <scope>NUCLEOTIDE SEQUENCE [LARGE SCALE GENOMIC DNA]</scope>
    <source>
        <strain evidence="5 6">NSJ-29</strain>
    </source>
</reference>
<evidence type="ECO:0000259" key="4">
    <source>
        <dbReference type="PROSITE" id="PS50995"/>
    </source>
</evidence>
<organism evidence="5 6">
    <name type="scientific">Wansuia hejianensis</name>
    <dbReference type="NCBI Taxonomy" id="2763667"/>
    <lineage>
        <taxon>Bacteria</taxon>
        <taxon>Bacillati</taxon>
        <taxon>Bacillota</taxon>
        <taxon>Clostridia</taxon>
        <taxon>Lachnospirales</taxon>
        <taxon>Lachnospiraceae</taxon>
        <taxon>Wansuia</taxon>
    </lineage>
</organism>
<keyword evidence="1" id="KW-0805">Transcription regulation</keyword>
<dbReference type="CDD" id="cd02440">
    <property type="entry name" value="AdoMet_MTases"/>
    <property type="match status" value="1"/>
</dbReference>
<keyword evidence="3" id="KW-0804">Transcription</keyword>
<dbReference type="KEGG" id="whj:H9Q79_01220"/>
<sequence length="381" mass="43862">MDINLKDRITVYWDIRATSYGQMRHKHLHGREFQFWQAEMKAVLPSSDRPLKVLDVGTATGFMAIVCASLGHKVTAVDISRHMLQRARAAASEFGYSLTFLQMDAHQMDFPSGSFDVVICRNTIWTVLDPRRVYMEIFRVLKPGGCFFNCDADYGRDAFKGLGATPDEKALFAECHAYTSLLPISYVQRPEWDIATLRNLGFVHCECIRNISGRLNPHGSSKSSDSHPLFSIFTVKPACPEELEDTDYDFQLFKAHNQLFYREQRQFGNNKDTEYLILDLLMYQPEGLRPSDLSEYIFIPKQTVTRILAQLAAKGYIRQMPNPRDRRSMLLTLTPEGQKQHRREEQALEVRYAKVLSSFPSQKLSQLNQLYMEFLDAFPTT</sequence>
<dbReference type="GO" id="GO:0003700">
    <property type="term" value="F:DNA-binding transcription factor activity"/>
    <property type="evidence" value="ECO:0007669"/>
    <property type="project" value="InterPro"/>
</dbReference>
<dbReference type="CDD" id="cd00090">
    <property type="entry name" value="HTH_ARSR"/>
    <property type="match status" value="1"/>
</dbReference>
<keyword evidence="5" id="KW-0489">Methyltransferase</keyword>
<dbReference type="Gene3D" id="1.10.10.10">
    <property type="entry name" value="Winged helix-like DNA-binding domain superfamily/Winged helix DNA-binding domain"/>
    <property type="match status" value="1"/>
</dbReference>
<dbReference type="SUPFAM" id="SSF53335">
    <property type="entry name" value="S-adenosyl-L-methionine-dependent methyltransferases"/>
    <property type="match status" value="1"/>
</dbReference>
<keyword evidence="2" id="KW-0238">DNA-binding</keyword>
<evidence type="ECO:0000313" key="6">
    <source>
        <dbReference type="Proteomes" id="UP000515860"/>
    </source>
</evidence>
<protein>
    <submittedName>
        <fullName evidence="5">Methyltransferase domain-containing protein</fullName>
    </submittedName>
</protein>
<dbReference type="PROSITE" id="PS01117">
    <property type="entry name" value="HTH_MARR_1"/>
    <property type="match status" value="1"/>
</dbReference>
<dbReference type="InterPro" id="IPR036388">
    <property type="entry name" value="WH-like_DNA-bd_sf"/>
</dbReference>
<proteinExistence type="predicted"/>
<dbReference type="SMART" id="SM00347">
    <property type="entry name" value="HTH_MARR"/>
    <property type="match status" value="1"/>
</dbReference>
<dbReference type="InterPro" id="IPR013216">
    <property type="entry name" value="Methyltransf_11"/>
</dbReference>
<evidence type="ECO:0000256" key="3">
    <source>
        <dbReference type="ARBA" id="ARBA00023163"/>
    </source>
</evidence>
<evidence type="ECO:0000256" key="1">
    <source>
        <dbReference type="ARBA" id="ARBA00023015"/>
    </source>
</evidence>
<dbReference type="Gene3D" id="3.40.50.150">
    <property type="entry name" value="Vaccinia Virus protein VP39"/>
    <property type="match status" value="1"/>
</dbReference>
<dbReference type="EMBL" id="CP060635">
    <property type="protein sequence ID" value="QNM08953.1"/>
    <property type="molecule type" value="Genomic_DNA"/>
</dbReference>
<evidence type="ECO:0000256" key="2">
    <source>
        <dbReference type="ARBA" id="ARBA00023125"/>
    </source>
</evidence>
<gene>
    <name evidence="5" type="ORF">H9Q79_01220</name>
</gene>